<sequence length="42" mass="4969">MSVLQEYCVYLLKNSPSQEYTAIRIHKKWAENWINVSGVQLQ</sequence>
<reference evidence="1" key="1">
    <citation type="submission" date="2022-08" db="EMBL/GenBank/DDBJ databases">
        <authorList>
            <person name="Kallberg Y."/>
            <person name="Tangrot J."/>
            <person name="Rosling A."/>
        </authorList>
    </citation>
    <scope>NUCLEOTIDE SEQUENCE</scope>
    <source>
        <strain evidence="1">Wild A</strain>
    </source>
</reference>
<name>A0A9W4X3V9_9GLOM</name>
<dbReference type="EMBL" id="CAMKVN010003394">
    <property type="protein sequence ID" value="CAI2184607.1"/>
    <property type="molecule type" value="Genomic_DNA"/>
</dbReference>
<protein>
    <submittedName>
        <fullName evidence="1">9276_t:CDS:1</fullName>
    </submittedName>
</protein>
<organism evidence="1 2">
    <name type="scientific">Funneliformis geosporum</name>
    <dbReference type="NCBI Taxonomy" id="1117311"/>
    <lineage>
        <taxon>Eukaryota</taxon>
        <taxon>Fungi</taxon>
        <taxon>Fungi incertae sedis</taxon>
        <taxon>Mucoromycota</taxon>
        <taxon>Glomeromycotina</taxon>
        <taxon>Glomeromycetes</taxon>
        <taxon>Glomerales</taxon>
        <taxon>Glomeraceae</taxon>
        <taxon>Funneliformis</taxon>
    </lineage>
</organism>
<keyword evidence="2" id="KW-1185">Reference proteome</keyword>
<evidence type="ECO:0000313" key="2">
    <source>
        <dbReference type="Proteomes" id="UP001153678"/>
    </source>
</evidence>
<dbReference type="Proteomes" id="UP001153678">
    <property type="component" value="Unassembled WGS sequence"/>
</dbReference>
<accession>A0A9W4X3V9</accession>
<gene>
    <name evidence="1" type="ORF">FWILDA_LOCUS11662</name>
</gene>
<dbReference type="AlphaFoldDB" id="A0A9W4X3V9"/>
<proteinExistence type="predicted"/>
<evidence type="ECO:0000313" key="1">
    <source>
        <dbReference type="EMBL" id="CAI2184607.1"/>
    </source>
</evidence>
<comment type="caution">
    <text evidence="1">The sequence shown here is derived from an EMBL/GenBank/DDBJ whole genome shotgun (WGS) entry which is preliminary data.</text>
</comment>